<evidence type="ECO:0000313" key="2">
    <source>
        <dbReference type="Proteomes" id="UP000015001"/>
    </source>
</evidence>
<sequence>MFNLDRAQVLAACLRLAELDADVACFGHGDPALRQAARSLRNAARA</sequence>
<keyword evidence="2" id="KW-1185">Reference proteome</keyword>
<organism evidence="1 2">
    <name type="scientific">Streptomyces afghaniensis 772</name>
    <dbReference type="NCBI Taxonomy" id="1283301"/>
    <lineage>
        <taxon>Bacteria</taxon>
        <taxon>Bacillati</taxon>
        <taxon>Actinomycetota</taxon>
        <taxon>Actinomycetes</taxon>
        <taxon>Kitasatosporales</taxon>
        <taxon>Streptomycetaceae</taxon>
        <taxon>Streptomyces</taxon>
    </lineage>
</organism>
<comment type="caution">
    <text evidence="1">The sequence shown here is derived from an EMBL/GenBank/DDBJ whole genome shotgun (WGS) entry which is preliminary data.</text>
</comment>
<reference evidence="1 2" key="1">
    <citation type="submission" date="2013-02" db="EMBL/GenBank/DDBJ databases">
        <title>Draft Genome Sequence of Streptomyces afghaniensis, Which Produces Compounds of the Julimycin B-Complex.</title>
        <authorList>
            <person name="Gruening B.A."/>
            <person name="Praeg A."/>
            <person name="Erxleben A."/>
            <person name="Guenther S."/>
            <person name="Fiedler H.-P."/>
            <person name="Goodfellow M."/>
            <person name="Mueller M."/>
        </authorList>
    </citation>
    <scope>NUCLEOTIDE SEQUENCE [LARGE SCALE GENOMIC DNA]</scope>
    <source>
        <strain evidence="1 2">772</strain>
    </source>
</reference>
<dbReference type="HOGENOM" id="CLU_3189320_0_0_11"/>
<proteinExistence type="predicted"/>
<accession>S4NBS4</accession>
<gene>
    <name evidence="1" type="ORF">STAFG_7339</name>
</gene>
<dbReference type="Proteomes" id="UP000015001">
    <property type="component" value="Unassembled WGS sequence"/>
</dbReference>
<dbReference type="PATRIC" id="fig|1283301.3.peg.7287"/>
<dbReference type="AlphaFoldDB" id="S4NBS4"/>
<dbReference type="EMBL" id="AOPY01001624">
    <property type="protein sequence ID" value="EPJ35584.1"/>
    <property type="molecule type" value="Genomic_DNA"/>
</dbReference>
<protein>
    <submittedName>
        <fullName evidence="1">Uncharacterized protein</fullName>
    </submittedName>
</protein>
<name>S4NBS4_9ACTN</name>
<evidence type="ECO:0000313" key="1">
    <source>
        <dbReference type="EMBL" id="EPJ35584.1"/>
    </source>
</evidence>